<dbReference type="PROSITE" id="PS50934">
    <property type="entry name" value="SWIRM"/>
    <property type="match status" value="1"/>
</dbReference>
<dbReference type="InterPro" id="IPR007526">
    <property type="entry name" value="SWIRM"/>
</dbReference>
<protein>
    <recommendedName>
        <fullName evidence="2">SWIRM domain-containing protein</fullName>
    </recommendedName>
</protein>
<feature type="compositionally biased region" description="Low complexity" evidence="1">
    <location>
        <begin position="358"/>
        <end position="368"/>
    </location>
</feature>
<dbReference type="OrthoDB" id="5580906at2759"/>
<dbReference type="FunFam" id="1.10.10.10:FF:000087">
    <property type="entry name" value="Transcriptional adapter 2"/>
    <property type="match status" value="1"/>
</dbReference>
<proteinExistence type="predicted"/>
<sequence length="515" mass="55745">MVYYASRDRPALTADMRASSDIDSAVNGTGIVYQSLGSVHRQFLHTAGTQHGHGQTSKSQHSSTVAQWAVPLFAKSSEGASGIANPVPVQTDLLSAECAQRPNARASTVVARSTHKGPAAAAKLMRPDGGRVDKRKPRQPTRSPISHDASPGTVGSHKQQEQLGFHTMRMTYIDEYQRNPTAYSRALMDSERPGTHRSNSHLPSRAFSHNANLQGMARRASAPRPHLSVPASPQQVELLLPVVPVPALRKSKSATIHRLFPMLREPMEVLSAALQIGVRSASPSSGSHRAGLATSSGMQKLGHLTPPKPSPLAIEDICATSNYHGFHQRHQSQPTPGAMSALMSGPYVASSGTNSGASTPRSTTSSKTSADHLGMSNGDIAPDDDLSREILELRPATNSCSVKWTKAAPMDVSGYPKVELLATAERECCSILRLLPEQYFAIKQSLVRAGRTLPKGTFKKRDAQKLCRVDVNKTSKVFEWFCKLGWIPHASTRLNHSLQQPEGGQEQHQHQGMFD</sequence>
<accession>A0A9W8GNU3</accession>
<keyword evidence="4" id="KW-1185">Reference proteome</keyword>
<dbReference type="SUPFAM" id="SSF46689">
    <property type="entry name" value="Homeodomain-like"/>
    <property type="match status" value="1"/>
</dbReference>
<feature type="region of interest" description="Disordered" evidence="1">
    <location>
        <begin position="325"/>
        <end position="382"/>
    </location>
</feature>
<name>A0A9W8GNU3_9FUNG</name>
<dbReference type="GO" id="GO:0003682">
    <property type="term" value="F:chromatin binding"/>
    <property type="evidence" value="ECO:0007669"/>
    <property type="project" value="TreeGrafter"/>
</dbReference>
<dbReference type="PANTHER" id="PTHR12374:SF20">
    <property type="entry name" value="TRANSCRIPTIONAL ADAPTER 2-ALPHA"/>
    <property type="match status" value="1"/>
</dbReference>
<dbReference type="AlphaFoldDB" id="A0A9W8GNU3"/>
<dbReference type="InterPro" id="IPR036388">
    <property type="entry name" value="WH-like_DNA-bd_sf"/>
</dbReference>
<evidence type="ECO:0000313" key="4">
    <source>
        <dbReference type="Proteomes" id="UP001140011"/>
    </source>
</evidence>
<organism evidence="3 4">
    <name type="scientific">Coemansia pectinata</name>
    <dbReference type="NCBI Taxonomy" id="1052879"/>
    <lineage>
        <taxon>Eukaryota</taxon>
        <taxon>Fungi</taxon>
        <taxon>Fungi incertae sedis</taxon>
        <taxon>Zoopagomycota</taxon>
        <taxon>Kickxellomycotina</taxon>
        <taxon>Kickxellomycetes</taxon>
        <taxon>Kickxellales</taxon>
        <taxon>Kickxellaceae</taxon>
        <taxon>Coemansia</taxon>
    </lineage>
</organism>
<dbReference type="Gene3D" id="1.10.10.10">
    <property type="entry name" value="Winged helix-like DNA-binding domain superfamily/Winged helix DNA-binding domain"/>
    <property type="match status" value="1"/>
</dbReference>
<evidence type="ECO:0000256" key="1">
    <source>
        <dbReference type="SAM" id="MobiDB-lite"/>
    </source>
</evidence>
<dbReference type="Pfam" id="PF04433">
    <property type="entry name" value="SWIRM"/>
    <property type="match status" value="1"/>
</dbReference>
<evidence type="ECO:0000259" key="2">
    <source>
        <dbReference type="PROSITE" id="PS50934"/>
    </source>
</evidence>
<dbReference type="EMBL" id="JANBUH010000876">
    <property type="protein sequence ID" value="KAJ2749115.1"/>
    <property type="molecule type" value="Genomic_DNA"/>
</dbReference>
<dbReference type="GO" id="GO:0006338">
    <property type="term" value="P:chromatin remodeling"/>
    <property type="evidence" value="ECO:0007669"/>
    <property type="project" value="TreeGrafter"/>
</dbReference>
<dbReference type="GO" id="GO:0005634">
    <property type="term" value="C:nucleus"/>
    <property type="evidence" value="ECO:0007669"/>
    <property type="project" value="TreeGrafter"/>
</dbReference>
<dbReference type="PANTHER" id="PTHR12374">
    <property type="entry name" value="TRANSCRIPTIONAL ADAPTOR 2 ADA2 -RELATED"/>
    <property type="match status" value="1"/>
</dbReference>
<dbReference type="GO" id="GO:0003713">
    <property type="term" value="F:transcription coactivator activity"/>
    <property type="evidence" value="ECO:0007669"/>
    <property type="project" value="TreeGrafter"/>
</dbReference>
<reference evidence="3" key="1">
    <citation type="submission" date="2022-07" db="EMBL/GenBank/DDBJ databases">
        <title>Phylogenomic reconstructions and comparative analyses of Kickxellomycotina fungi.</title>
        <authorList>
            <person name="Reynolds N.K."/>
            <person name="Stajich J.E."/>
            <person name="Barry K."/>
            <person name="Grigoriev I.V."/>
            <person name="Crous P."/>
            <person name="Smith M.E."/>
        </authorList>
    </citation>
    <scope>NUCLEOTIDE SEQUENCE</scope>
    <source>
        <strain evidence="3">BCRC 34297</strain>
    </source>
</reference>
<feature type="region of interest" description="Disordered" evidence="1">
    <location>
        <begin position="105"/>
        <end position="160"/>
    </location>
</feature>
<dbReference type="Proteomes" id="UP001140011">
    <property type="component" value="Unassembled WGS sequence"/>
</dbReference>
<dbReference type="GO" id="GO:0006357">
    <property type="term" value="P:regulation of transcription by RNA polymerase II"/>
    <property type="evidence" value="ECO:0007669"/>
    <property type="project" value="TreeGrafter"/>
</dbReference>
<feature type="domain" description="SWIRM" evidence="2">
    <location>
        <begin position="401"/>
        <end position="498"/>
    </location>
</feature>
<comment type="caution">
    <text evidence="3">The sequence shown here is derived from an EMBL/GenBank/DDBJ whole genome shotgun (WGS) entry which is preliminary data.</text>
</comment>
<evidence type="ECO:0000313" key="3">
    <source>
        <dbReference type="EMBL" id="KAJ2749115.1"/>
    </source>
</evidence>
<dbReference type="InterPro" id="IPR009057">
    <property type="entry name" value="Homeodomain-like_sf"/>
</dbReference>
<gene>
    <name evidence="3" type="ORF">GGI19_005822</name>
</gene>